<dbReference type="SUPFAM" id="SSF53474">
    <property type="entry name" value="alpha/beta-Hydrolases"/>
    <property type="match status" value="2"/>
</dbReference>
<evidence type="ECO:0000313" key="8">
    <source>
        <dbReference type="Proteomes" id="UP001164746"/>
    </source>
</evidence>
<dbReference type="InterPro" id="IPR049492">
    <property type="entry name" value="BD-FAE-like_dom"/>
</dbReference>
<reference evidence="6" key="1">
    <citation type="submission" date="2022-11" db="EMBL/GenBank/DDBJ databases">
        <title>Centuries of genome instability and evolution in soft-shell clam transmissible cancer (bioRxiv).</title>
        <authorList>
            <person name="Hart S.F.M."/>
            <person name="Yonemitsu M.A."/>
            <person name="Giersch R.M."/>
            <person name="Beal B.F."/>
            <person name="Arriagada G."/>
            <person name="Davis B.W."/>
            <person name="Ostrander E.A."/>
            <person name="Goff S.P."/>
            <person name="Metzger M.J."/>
        </authorList>
    </citation>
    <scope>NUCLEOTIDE SEQUENCE</scope>
    <source>
        <strain evidence="6">MELC-2E11</strain>
        <tissue evidence="6">Siphon/mantle</tissue>
    </source>
</reference>
<evidence type="ECO:0000256" key="2">
    <source>
        <dbReference type="SAM" id="MobiDB-lite"/>
    </source>
</evidence>
<organism evidence="6 8">
    <name type="scientific">Mya arenaria</name>
    <name type="common">Soft-shell clam</name>
    <dbReference type="NCBI Taxonomy" id="6604"/>
    <lineage>
        <taxon>Eukaryota</taxon>
        <taxon>Metazoa</taxon>
        <taxon>Spiralia</taxon>
        <taxon>Lophotrochozoa</taxon>
        <taxon>Mollusca</taxon>
        <taxon>Bivalvia</taxon>
        <taxon>Autobranchia</taxon>
        <taxon>Heteroconchia</taxon>
        <taxon>Euheterodonta</taxon>
        <taxon>Imparidentia</taxon>
        <taxon>Neoheterodontei</taxon>
        <taxon>Myida</taxon>
        <taxon>Myoidea</taxon>
        <taxon>Myidae</taxon>
        <taxon>Mya</taxon>
    </lineage>
</organism>
<feature type="domain" description="BD-FAE-like" evidence="5">
    <location>
        <begin position="145"/>
        <end position="241"/>
    </location>
</feature>
<evidence type="ECO:0000259" key="4">
    <source>
        <dbReference type="Pfam" id="PF00326"/>
    </source>
</evidence>
<accession>A0ABY7DII5</accession>
<evidence type="ECO:0000259" key="5">
    <source>
        <dbReference type="Pfam" id="PF20434"/>
    </source>
</evidence>
<feature type="transmembrane region" description="Helical" evidence="3">
    <location>
        <begin position="97"/>
        <end position="120"/>
    </location>
</feature>
<dbReference type="Proteomes" id="UP001164746">
    <property type="component" value="Chromosome 2"/>
</dbReference>
<dbReference type="InterPro" id="IPR001375">
    <property type="entry name" value="Peptidase_S9_cat"/>
</dbReference>
<dbReference type="InterPro" id="IPR029058">
    <property type="entry name" value="AB_hydrolase_fold"/>
</dbReference>
<dbReference type="PANTHER" id="PTHR48081:SF33">
    <property type="entry name" value="KYNURENINE FORMAMIDASE"/>
    <property type="match status" value="1"/>
</dbReference>
<keyword evidence="8" id="KW-1185">Reference proteome</keyword>
<evidence type="ECO:0000313" key="6">
    <source>
        <dbReference type="EMBL" id="WAQ95893.1"/>
    </source>
</evidence>
<feature type="region of interest" description="Disordered" evidence="2">
    <location>
        <begin position="251"/>
        <end position="316"/>
    </location>
</feature>
<dbReference type="PANTHER" id="PTHR48081">
    <property type="entry name" value="AB HYDROLASE SUPERFAMILY PROTEIN C4A8.06C"/>
    <property type="match status" value="1"/>
</dbReference>
<gene>
    <name evidence="6" type="ORF">MAR_028583</name>
    <name evidence="7" type="ORF">MAR_028652</name>
</gene>
<sequence>MAVPTKRFYLLNTENLVISLITGDAMDERERELPLRQILTVYSSDCNMVDKIAVLGVVVATSAVAFPYLTALLINLSNGWPQVKHKYRRAFNPKKVYALNFAVIQKLVIMVRYASLYFHWKIYYKSATTNEIMKDRLFGRNGQRLDLYFPHQVGAGDSGPRPVVVFMYGGAWGSGGKKMYGLLCSQIANKLGVVGYVDDMVQDVIDTLMWLHQNVEHYNGDKSQIMLVGHSSGAHLCALSLFELLQNQSTNQASSQPATPPVIQFSDQHFNGNSDNEDKHSSASSGSFLVLGSHSSSSVNDNGQNGQSRSTSLSTSPVLTASKFEILETQKSETEMSEVSMLESELLELTQSTAGTLRYRRTSPEEEVTVTGEVTVSEESDDDSVVTVTLVEGGETEPALRELAKAVKGFVGIAGVYHIGDHFQHESSRGVEDVSTMTRAMRGNANFDRYSPTCIARQHQPTLKYPKTILLHGTDDYVVPITSTTKFDTELKRLGVDCMVRIIPSCDHYEIAMDLMKPNRKFYTPVMTILEETAKDVFS</sequence>
<feature type="compositionally biased region" description="Low complexity" evidence="2">
    <location>
        <begin position="284"/>
        <end position="299"/>
    </location>
</feature>
<dbReference type="Pfam" id="PF20434">
    <property type="entry name" value="BD-FAE"/>
    <property type="match status" value="1"/>
</dbReference>
<evidence type="ECO:0000313" key="7">
    <source>
        <dbReference type="EMBL" id="WAQ95962.1"/>
    </source>
</evidence>
<feature type="compositionally biased region" description="Polar residues" evidence="2">
    <location>
        <begin position="265"/>
        <end position="274"/>
    </location>
</feature>
<keyword evidence="3" id="KW-0812">Transmembrane</keyword>
<keyword evidence="1" id="KW-0378">Hydrolase</keyword>
<proteinExistence type="predicted"/>
<feature type="compositionally biased region" description="Polar residues" evidence="2">
    <location>
        <begin position="300"/>
        <end position="316"/>
    </location>
</feature>
<protein>
    <submittedName>
        <fullName evidence="6">IMCE-like protein</fullName>
    </submittedName>
</protein>
<evidence type="ECO:0000256" key="1">
    <source>
        <dbReference type="ARBA" id="ARBA00022801"/>
    </source>
</evidence>
<dbReference type="Pfam" id="PF00326">
    <property type="entry name" value="Peptidase_S9"/>
    <property type="match status" value="1"/>
</dbReference>
<keyword evidence="3" id="KW-1133">Transmembrane helix</keyword>
<keyword evidence="3" id="KW-0472">Membrane</keyword>
<name>A0ABY7DII5_MYAAR</name>
<evidence type="ECO:0000256" key="3">
    <source>
        <dbReference type="SAM" id="Phobius"/>
    </source>
</evidence>
<feature type="domain" description="Peptidase S9 prolyl oligopeptidase catalytic" evidence="4">
    <location>
        <begin position="440"/>
        <end position="508"/>
    </location>
</feature>
<dbReference type="EMBL" id="CP111013">
    <property type="protein sequence ID" value="WAQ95893.1"/>
    <property type="molecule type" value="Genomic_DNA"/>
</dbReference>
<feature type="transmembrane region" description="Helical" evidence="3">
    <location>
        <begin position="52"/>
        <end position="76"/>
    </location>
</feature>
<dbReference type="Gene3D" id="3.40.50.1820">
    <property type="entry name" value="alpha/beta hydrolase"/>
    <property type="match status" value="2"/>
</dbReference>
<dbReference type="EMBL" id="CP111013">
    <property type="protein sequence ID" value="WAQ95962.1"/>
    <property type="molecule type" value="Genomic_DNA"/>
</dbReference>
<dbReference type="InterPro" id="IPR050300">
    <property type="entry name" value="GDXG_lipolytic_enzyme"/>
</dbReference>